<feature type="transmembrane region" description="Helical" evidence="17">
    <location>
        <begin position="226"/>
        <end position="247"/>
    </location>
</feature>
<evidence type="ECO:0000256" key="6">
    <source>
        <dbReference type="ARBA" id="ARBA00022692"/>
    </source>
</evidence>
<evidence type="ECO:0000256" key="5">
    <source>
        <dbReference type="ARBA" id="ARBA00022475"/>
    </source>
</evidence>
<feature type="transmembrane region" description="Helical" evidence="17">
    <location>
        <begin position="145"/>
        <end position="165"/>
    </location>
</feature>
<dbReference type="HAMAP" id="MF_01006">
    <property type="entry name" value="Undec_diphosphatase"/>
    <property type="match status" value="1"/>
</dbReference>
<dbReference type="RefSeq" id="WP_167808138.1">
    <property type="nucleotide sequence ID" value="NZ_JAAVMB010000020.1"/>
</dbReference>
<dbReference type="PANTHER" id="PTHR30622">
    <property type="entry name" value="UNDECAPRENYL-DIPHOSPHATASE"/>
    <property type="match status" value="1"/>
</dbReference>
<evidence type="ECO:0000256" key="13">
    <source>
        <dbReference type="ARBA" id="ARBA00023316"/>
    </source>
</evidence>
<comment type="caution">
    <text evidence="18">The sequence shown here is derived from an EMBL/GenBank/DDBJ whole genome shotgun (WGS) entry which is preliminary data.</text>
</comment>
<comment type="miscellaneous">
    <text evidence="17">Bacitracin is thought to be involved in the inhibition of peptidoglycan synthesis by sequestering undecaprenyl diphosphate, thereby reducing the pool of lipid carrier available.</text>
</comment>
<protein>
    <recommendedName>
        <fullName evidence="4 17">Undecaprenyl-diphosphatase</fullName>
        <ecNumber evidence="3 17">3.6.1.27</ecNumber>
    </recommendedName>
    <alternativeName>
        <fullName evidence="15 17">Bacitracin resistance protein</fullName>
    </alternativeName>
    <alternativeName>
        <fullName evidence="14 17">Undecaprenyl pyrophosphate phosphatase</fullName>
    </alternativeName>
</protein>
<evidence type="ECO:0000256" key="17">
    <source>
        <dbReference type="HAMAP-Rule" id="MF_01006"/>
    </source>
</evidence>
<keyword evidence="8 17" id="KW-0133">Cell shape</keyword>
<sequence length="277" mass="30728">MDFLNMLKVIFLGIVEGITEWLPISSTGHLILVDEFIKLDASPAFMEMFNVVIQLGAILAVVVLYFSKLNPFSSTKTSGQKKATWTLWFKVAAASVPAALIGPFIDDFLEEHFHSFLPVALMLIIYGILFIVIENRNKDKEPTTLTLGSLSYQTAIIIGLFQVLAMVPGTSRSGATIIGAIIFGCSRYVAAEFTFFLGIPVMFGASGLKILKFLKNGNSFDLTQTTMLLVGCIVAFVVSIIVIKFLMNYIKKNDFKAFGWYRIILGSTIIAYWLIFK</sequence>
<dbReference type="NCBIfam" id="TIGR00753">
    <property type="entry name" value="undec_PP_bacA"/>
    <property type="match status" value="1"/>
</dbReference>
<dbReference type="GO" id="GO:0071555">
    <property type="term" value="P:cell wall organization"/>
    <property type="evidence" value="ECO:0007669"/>
    <property type="project" value="UniProtKB-KW"/>
</dbReference>
<evidence type="ECO:0000313" key="18">
    <source>
        <dbReference type="EMBL" id="NKC69094.1"/>
    </source>
</evidence>
<dbReference type="Pfam" id="PF02673">
    <property type="entry name" value="BacA"/>
    <property type="match status" value="1"/>
</dbReference>
<dbReference type="GO" id="GO:0046677">
    <property type="term" value="P:response to antibiotic"/>
    <property type="evidence" value="ECO:0007669"/>
    <property type="project" value="UniProtKB-UniRule"/>
</dbReference>
<keyword evidence="9 17" id="KW-0573">Peptidoglycan synthesis</keyword>
<evidence type="ECO:0000256" key="1">
    <source>
        <dbReference type="ARBA" id="ARBA00004651"/>
    </source>
</evidence>
<evidence type="ECO:0000256" key="16">
    <source>
        <dbReference type="ARBA" id="ARBA00047594"/>
    </source>
</evidence>
<feature type="transmembrane region" description="Helical" evidence="17">
    <location>
        <begin position="259"/>
        <end position="276"/>
    </location>
</feature>
<feature type="transmembrane region" description="Helical" evidence="17">
    <location>
        <begin position="48"/>
        <end position="66"/>
    </location>
</feature>
<keyword evidence="12 17" id="KW-0046">Antibiotic resistance</keyword>
<dbReference type="GO" id="GO:0009252">
    <property type="term" value="P:peptidoglycan biosynthetic process"/>
    <property type="evidence" value="ECO:0007669"/>
    <property type="project" value="UniProtKB-KW"/>
</dbReference>
<dbReference type="NCBIfam" id="NF001390">
    <property type="entry name" value="PRK00281.1-4"/>
    <property type="match status" value="1"/>
</dbReference>
<reference evidence="18 19" key="1">
    <citation type="submission" date="2020-03" db="EMBL/GenBank/DDBJ databases">
        <title>Bacterial samples isolated from urine from healthy bovine heifers (Gyr breed).</title>
        <authorList>
            <person name="Giannattasio-Ferraz S."/>
            <person name="Maskeri L."/>
            <person name="Penido A."/>
            <person name="Barbosa-Stancioli E.F."/>
            <person name="Putonti C."/>
        </authorList>
    </citation>
    <scope>NUCLEOTIDE SEQUENCE [LARGE SCALE GENOMIC DNA]</scope>
    <source>
        <strain evidence="18 19">UFMG-H7</strain>
    </source>
</reference>
<evidence type="ECO:0000256" key="14">
    <source>
        <dbReference type="ARBA" id="ARBA00032707"/>
    </source>
</evidence>
<keyword evidence="13 17" id="KW-0961">Cell wall biogenesis/degradation</keyword>
<evidence type="ECO:0000256" key="9">
    <source>
        <dbReference type="ARBA" id="ARBA00022984"/>
    </source>
</evidence>
<comment type="function">
    <text evidence="17">Catalyzes the dephosphorylation of undecaprenyl diphosphate (UPP). Confers resistance to bacitracin.</text>
</comment>
<dbReference type="Proteomes" id="UP000521358">
    <property type="component" value="Unassembled WGS sequence"/>
</dbReference>
<accession>A0A7X6DB38</accession>
<evidence type="ECO:0000313" key="19">
    <source>
        <dbReference type="Proteomes" id="UP000521358"/>
    </source>
</evidence>
<feature type="transmembrane region" description="Helical" evidence="17">
    <location>
        <begin position="116"/>
        <end position="133"/>
    </location>
</feature>
<dbReference type="GO" id="GO:0008360">
    <property type="term" value="P:regulation of cell shape"/>
    <property type="evidence" value="ECO:0007669"/>
    <property type="project" value="UniProtKB-KW"/>
</dbReference>
<dbReference type="EMBL" id="JAAVMB010000020">
    <property type="protein sequence ID" value="NKC69094.1"/>
    <property type="molecule type" value="Genomic_DNA"/>
</dbReference>
<evidence type="ECO:0000256" key="11">
    <source>
        <dbReference type="ARBA" id="ARBA00023136"/>
    </source>
</evidence>
<dbReference type="NCBIfam" id="NF001389">
    <property type="entry name" value="PRK00281.1-2"/>
    <property type="match status" value="1"/>
</dbReference>
<feature type="transmembrane region" description="Helical" evidence="17">
    <location>
        <begin position="177"/>
        <end position="205"/>
    </location>
</feature>
<dbReference type="EC" id="3.6.1.27" evidence="3 17"/>
<comment type="subcellular location">
    <subcellularLocation>
        <location evidence="1 17">Cell membrane</location>
        <topology evidence="1 17">Multi-pass membrane protein</topology>
    </subcellularLocation>
</comment>
<name>A0A7X6DB38_9ENTE</name>
<keyword evidence="11 17" id="KW-0472">Membrane</keyword>
<comment type="catalytic activity">
    <reaction evidence="16 17">
        <text>di-trans,octa-cis-undecaprenyl diphosphate + H2O = di-trans,octa-cis-undecaprenyl phosphate + phosphate + H(+)</text>
        <dbReference type="Rhea" id="RHEA:28094"/>
        <dbReference type="ChEBI" id="CHEBI:15377"/>
        <dbReference type="ChEBI" id="CHEBI:15378"/>
        <dbReference type="ChEBI" id="CHEBI:43474"/>
        <dbReference type="ChEBI" id="CHEBI:58405"/>
        <dbReference type="ChEBI" id="CHEBI:60392"/>
        <dbReference type="EC" id="3.6.1.27"/>
    </reaction>
</comment>
<keyword evidence="7 17" id="KW-0378">Hydrolase</keyword>
<evidence type="ECO:0000256" key="15">
    <source>
        <dbReference type="ARBA" id="ARBA00032932"/>
    </source>
</evidence>
<gene>
    <name evidence="17" type="primary">uppP</name>
    <name evidence="18" type="ORF">HED35_13435</name>
</gene>
<dbReference type="GO" id="GO:0005886">
    <property type="term" value="C:plasma membrane"/>
    <property type="evidence" value="ECO:0007669"/>
    <property type="project" value="UniProtKB-SubCell"/>
</dbReference>
<proteinExistence type="inferred from homology"/>
<evidence type="ECO:0000256" key="10">
    <source>
        <dbReference type="ARBA" id="ARBA00022989"/>
    </source>
</evidence>
<organism evidence="18 19">
    <name type="scientific">Vagococcus fluvialis</name>
    <dbReference type="NCBI Taxonomy" id="2738"/>
    <lineage>
        <taxon>Bacteria</taxon>
        <taxon>Bacillati</taxon>
        <taxon>Bacillota</taxon>
        <taxon>Bacilli</taxon>
        <taxon>Lactobacillales</taxon>
        <taxon>Enterococcaceae</taxon>
        <taxon>Vagococcus</taxon>
    </lineage>
</organism>
<dbReference type="NCBIfam" id="NF001391">
    <property type="entry name" value="PRK00281.1-5"/>
    <property type="match status" value="1"/>
</dbReference>
<evidence type="ECO:0000256" key="12">
    <source>
        <dbReference type="ARBA" id="ARBA00023251"/>
    </source>
</evidence>
<dbReference type="PANTHER" id="PTHR30622:SF3">
    <property type="entry name" value="UNDECAPRENYL-DIPHOSPHATASE"/>
    <property type="match status" value="1"/>
</dbReference>
<evidence type="ECO:0000256" key="4">
    <source>
        <dbReference type="ARBA" id="ARBA00021581"/>
    </source>
</evidence>
<dbReference type="AlphaFoldDB" id="A0A7X6DB38"/>
<evidence type="ECO:0000256" key="7">
    <source>
        <dbReference type="ARBA" id="ARBA00022801"/>
    </source>
</evidence>
<dbReference type="InterPro" id="IPR003824">
    <property type="entry name" value="UppP"/>
</dbReference>
<feature type="transmembrane region" description="Helical" evidence="17">
    <location>
        <begin position="87"/>
        <end position="104"/>
    </location>
</feature>
<evidence type="ECO:0000256" key="2">
    <source>
        <dbReference type="ARBA" id="ARBA00010621"/>
    </source>
</evidence>
<comment type="similarity">
    <text evidence="2 17">Belongs to the UppP family.</text>
</comment>
<evidence type="ECO:0000256" key="3">
    <source>
        <dbReference type="ARBA" id="ARBA00012374"/>
    </source>
</evidence>
<keyword evidence="10 17" id="KW-1133">Transmembrane helix</keyword>
<keyword evidence="6 17" id="KW-0812">Transmembrane</keyword>
<evidence type="ECO:0000256" key="8">
    <source>
        <dbReference type="ARBA" id="ARBA00022960"/>
    </source>
</evidence>
<dbReference type="GO" id="GO:0050380">
    <property type="term" value="F:undecaprenyl-diphosphatase activity"/>
    <property type="evidence" value="ECO:0007669"/>
    <property type="project" value="UniProtKB-UniRule"/>
</dbReference>
<keyword evidence="5 17" id="KW-1003">Cell membrane</keyword>